<dbReference type="InterPro" id="IPR014883">
    <property type="entry name" value="VRR_NUC"/>
</dbReference>
<keyword evidence="3" id="KW-0378">Hydrolase</keyword>
<comment type="cofactor">
    <cofactor evidence="1">
        <name>Mg(2+)</name>
        <dbReference type="ChEBI" id="CHEBI:18420"/>
    </cofactor>
</comment>
<feature type="domain" description="VRR-NUC" evidence="4">
    <location>
        <begin position="1"/>
        <end position="81"/>
    </location>
</feature>
<proteinExistence type="predicted"/>
<protein>
    <submittedName>
        <fullName evidence="5">Nuclease</fullName>
    </submittedName>
</protein>
<evidence type="ECO:0000256" key="1">
    <source>
        <dbReference type="ARBA" id="ARBA00001946"/>
    </source>
</evidence>
<keyword evidence="2" id="KW-0540">Nuclease</keyword>
<evidence type="ECO:0000259" key="4">
    <source>
        <dbReference type="SMART" id="SM00990"/>
    </source>
</evidence>
<dbReference type="GO" id="GO:0016788">
    <property type="term" value="F:hydrolase activity, acting on ester bonds"/>
    <property type="evidence" value="ECO:0007669"/>
    <property type="project" value="InterPro"/>
</dbReference>
<dbReference type="GO" id="GO:0004518">
    <property type="term" value="F:nuclease activity"/>
    <property type="evidence" value="ECO:0007669"/>
    <property type="project" value="UniProtKB-KW"/>
</dbReference>
<accession>A0A8S5QNE6</accession>
<evidence type="ECO:0000256" key="2">
    <source>
        <dbReference type="ARBA" id="ARBA00022722"/>
    </source>
</evidence>
<dbReference type="InterPro" id="IPR011856">
    <property type="entry name" value="tRNA_endonuc-like_dom_sf"/>
</dbReference>
<evidence type="ECO:0000313" key="5">
    <source>
        <dbReference type="EMBL" id="DAE20592.1"/>
    </source>
</evidence>
<sequence>MLESKIEKKLVSLVRRSGGECLKFVSPGNAGVPDRIVMMPHGKIHFVELKAPGEKPRALQMAVHDRFKRLGFPVTVIDSVEGVEAFVRALEEEQHGI</sequence>
<dbReference type="EMBL" id="BK015698">
    <property type="protein sequence ID" value="DAE20592.1"/>
    <property type="molecule type" value="Genomic_DNA"/>
</dbReference>
<dbReference type="GO" id="GO:0003676">
    <property type="term" value="F:nucleic acid binding"/>
    <property type="evidence" value="ECO:0007669"/>
    <property type="project" value="InterPro"/>
</dbReference>
<name>A0A8S5QNE6_9CAUD</name>
<dbReference type="Pfam" id="PF08774">
    <property type="entry name" value="VRR_NUC"/>
    <property type="match status" value="1"/>
</dbReference>
<dbReference type="Gene3D" id="3.40.1350.10">
    <property type="match status" value="1"/>
</dbReference>
<reference evidence="5" key="1">
    <citation type="journal article" date="2021" name="Proc. Natl. Acad. Sci. U.S.A.">
        <title>A Catalog of Tens of Thousands of Viruses from Human Metagenomes Reveals Hidden Associations with Chronic Diseases.</title>
        <authorList>
            <person name="Tisza M.J."/>
            <person name="Buck C.B."/>
        </authorList>
    </citation>
    <scope>NUCLEOTIDE SEQUENCE</scope>
    <source>
        <strain evidence="5">CtJ3t72</strain>
    </source>
</reference>
<dbReference type="SMART" id="SM00990">
    <property type="entry name" value="VRR_NUC"/>
    <property type="match status" value="1"/>
</dbReference>
<organism evidence="5">
    <name type="scientific">Siphoviridae sp. ctJ3t72</name>
    <dbReference type="NCBI Taxonomy" id="2826240"/>
    <lineage>
        <taxon>Viruses</taxon>
        <taxon>Duplodnaviria</taxon>
        <taxon>Heunggongvirae</taxon>
        <taxon>Uroviricota</taxon>
        <taxon>Caudoviricetes</taxon>
    </lineage>
</organism>
<evidence type="ECO:0000256" key="3">
    <source>
        <dbReference type="ARBA" id="ARBA00022801"/>
    </source>
</evidence>